<dbReference type="PANTHER" id="PTHR42776">
    <property type="entry name" value="SERINE PEPTIDASE S9 FAMILY MEMBER"/>
    <property type="match status" value="1"/>
</dbReference>
<comment type="caution">
    <text evidence="4">The sequence shown here is derived from an EMBL/GenBank/DDBJ whole genome shotgun (WGS) entry which is preliminary data.</text>
</comment>
<dbReference type="InterPro" id="IPR001375">
    <property type="entry name" value="Peptidase_S9_cat"/>
</dbReference>
<dbReference type="InterPro" id="IPR011042">
    <property type="entry name" value="6-blade_b-propeller_TolB-like"/>
</dbReference>
<evidence type="ECO:0000313" key="4">
    <source>
        <dbReference type="EMBL" id="KOH42726.1"/>
    </source>
</evidence>
<dbReference type="STRING" id="1409788.NC99_44520"/>
<dbReference type="PATRIC" id="fig|1409788.3.peg.4549"/>
<reference evidence="5" key="1">
    <citation type="submission" date="2015-07" db="EMBL/GenBank/DDBJ databases">
        <title>Genome sequencing of Sunxiuqinia dokdonensis strain SK.</title>
        <authorList>
            <person name="Ahn S."/>
            <person name="Kim B.-C."/>
        </authorList>
    </citation>
    <scope>NUCLEOTIDE SEQUENCE [LARGE SCALE GENOMIC DNA]</scope>
    <source>
        <strain evidence="5">SK</strain>
    </source>
</reference>
<dbReference type="Gene3D" id="2.120.10.30">
    <property type="entry name" value="TolB, C-terminal domain"/>
    <property type="match status" value="2"/>
</dbReference>
<feature type="domain" description="Peptidase S9 prolyl oligopeptidase catalytic" evidence="3">
    <location>
        <begin position="619"/>
        <end position="823"/>
    </location>
</feature>
<keyword evidence="2" id="KW-0732">Signal</keyword>
<accession>A0A0L8V2S1</accession>
<feature type="chain" id="PRO_5005591057" description="Peptidase S9 prolyl oligopeptidase catalytic domain-containing protein" evidence="2">
    <location>
        <begin position="20"/>
        <end position="837"/>
    </location>
</feature>
<feature type="signal peptide" evidence="2">
    <location>
        <begin position="1"/>
        <end position="19"/>
    </location>
</feature>
<dbReference type="Gene3D" id="3.40.50.1820">
    <property type="entry name" value="alpha/beta hydrolase"/>
    <property type="match status" value="1"/>
</dbReference>
<name>A0A0L8V2S1_9BACT</name>
<dbReference type="PANTHER" id="PTHR42776:SF27">
    <property type="entry name" value="DIPEPTIDYL PEPTIDASE FAMILY MEMBER 6"/>
    <property type="match status" value="1"/>
</dbReference>
<evidence type="ECO:0000256" key="2">
    <source>
        <dbReference type="SAM" id="SignalP"/>
    </source>
</evidence>
<organism evidence="4 5">
    <name type="scientific">Sunxiuqinia dokdonensis</name>
    <dbReference type="NCBI Taxonomy" id="1409788"/>
    <lineage>
        <taxon>Bacteria</taxon>
        <taxon>Pseudomonadati</taxon>
        <taxon>Bacteroidota</taxon>
        <taxon>Bacteroidia</taxon>
        <taxon>Marinilabiliales</taxon>
        <taxon>Prolixibacteraceae</taxon>
        <taxon>Sunxiuqinia</taxon>
    </lineage>
</organism>
<dbReference type="AlphaFoldDB" id="A0A0L8V2S1"/>
<dbReference type="InterPro" id="IPR029058">
    <property type="entry name" value="AB_hydrolase_fold"/>
</dbReference>
<dbReference type="Pfam" id="PF00326">
    <property type="entry name" value="Peptidase_S9"/>
    <property type="match status" value="1"/>
</dbReference>
<dbReference type="RefSeq" id="WP_082326615.1">
    <property type="nucleotide sequence ID" value="NZ_LGIA01000214.1"/>
</dbReference>
<gene>
    <name evidence="4" type="ORF">NC99_44520</name>
</gene>
<dbReference type="Proteomes" id="UP000036958">
    <property type="component" value="Unassembled WGS sequence"/>
</dbReference>
<dbReference type="SUPFAM" id="SSF82171">
    <property type="entry name" value="DPP6 N-terminal domain-like"/>
    <property type="match status" value="1"/>
</dbReference>
<keyword evidence="1" id="KW-0378">Hydrolase</keyword>
<dbReference type="EMBL" id="LGIA01000214">
    <property type="protein sequence ID" value="KOH42726.1"/>
    <property type="molecule type" value="Genomic_DNA"/>
</dbReference>
<dbReference type="OrthoDB" id="9812921at2"/>
<protein>
    <recommendedName>
        <fullName evidence="3">Peptidase S9 prolyl oligopeptidase catalytic domain-containing protein</fullName>
    </recommendedName>
</protein>
<evidence type="ECO:0000256" key="1">
    <source>
        <dbReference type="ARBA" id="ARBA00022801"/>
    </source>
</evidence>
<dbReference type="GO" id="GO:0004252">
    <property type="term" value="F:serine-type endopeptidase activity"/>
    <property type="evidence" value="ECO:0007669"/>
    <property type="project" value="TreeGrafter"/>
</dbReference>
<sequence length="837" mass="93792">MMKRTGFLLLFLIAAQVMLGQNQIDLRQWNLTVPQKLNLPAFADSPNVEGEKFETADLLKHAQISLKFADYSWTSIELGQDSLITANAGEMVVLTGFLSTDRWTKGSLKLATNAVCEIYVDGELQKTQKEAGLSENKVELKLQSGKHPVLVKLVAGEDSLKFRAEFTAEEEFETAEIDWSLSPNRYLTIYDVLAGKDLSSAKVSPSGKYVLTSYSEKVEKTGKSKSWQEIYDLEQKRSVAILRNPGISQIKWLPTSDRLSYVLWFDGKADLYVYDLASGVETQVAENLEDFSGYTWADSEAFVIYSRSVKAEKAGDLKRIFGNDDRQPSFRNRSFLSKIDVATGQVVPLTAGSFSSSLHDIHPDGSKILFSTRRMDYAEVPFSKQDLYEMNLKTLVLDTIWKDKLYGGSCQYSPDGTQLLVKGGPECFGPLGVNVSDGRIPNSYDSQLFLFDLKTREAEPITKNFDPSVDDASWTQGNRIFLSAVEQDFKVLYEFDLKKKGFRKIELPVEVLNSIDFANSKPVAVFTGNSQQMPKKLFALDLKKESSKLMAFPQKEQFEDIEFGTTKDWNFTNKSGTSISGRVYYPPGYEAGKKYPVIVNFYGGTSPTDRSFGGRYPKNVWAAGGYLVYVMQPSGATGFGQDFSALHVNGWGAEAIDDIIEGTEKFLAAHPEADAANVGCIGASYGGFTTMLLQTRTDLFKTAISHAGISSITSYWGEGYWGYSYNAGAAKFSYPWNRKDIFVDNSPLYNADKFNNSILLLHGTADTNVPVGESLQYYAALKLLGKEVEMVLVEGEDHWVLDYDKRLKWHYTIMSWFDKKLKNQPQQWGDLYPEKNL</sequence>
<evidence type="ECO:0000259" key="3">
    <source>
        <dbReference type="Pfam" id="PF00326"/>
    </source>
</evidence>
<dbReference type="SUPFAM" id="SSF53474">
    <property type="entry name" value="alpha/beta-Hydrolases"/>
    <property type="match status" value="1"/>
</dbReference>
<keyword evidence="5" id="KW-1185">Reference proteome</keyword>
<dbReference type="GO" id="GO:0006508">
    <property type="term" value="P:proteolysis"/>
    <property type="evidence" value="ECO:0007669"/>
    <property type="project" value="InterPro"/>
</dbReference>
<evidence type="ECO:0000313" key="5">
    <source>
        <dbReference type="Proteomes" id="UP000036958"/>
    </source>
</evidence>
<proteinExistence type="predicted"/>